<dbReference type="InterPro" id="IPR011856">
    <property type="entry name" value="tRNA_endonuc-like_dom_sf"/>
</dbReference>
<feature type="transmembrane region" description="Helical" evidence="1">
    <location>
        <begin position="67"/>
        <end position="88"/>
    </location>
</feature>
<organism evidence="2 3">
    <name type="scientific">Sporomusa acidovorans (strain ATCC 49682 / DSM 3132 / Mol)</name>
    <dbReference type="NCBI Taxonomy" id="1123286"/>
    <lineage>
        <taxon>Bacteria</taxon>
        <taxon>Bacillati</taxon>
        <taxon>Bacillota</taxon>
        <taxon>Negativicutes</taxon>
        <taxon>Selenomonadales</taxon>
        <taxon>Sporomusaceae</taxon>
        <taxon>Sporomusa</taxon>
    </lineage>
</organism>
<keyword evidence="3" id="KW-1185">Reference proteome</keyword>
<keyword evidence="1" id="KW-1133">Transmembrane helix</keyword>
<protein>
    <recommendedName>
        <fullName evidence="4">VRR-NUC domain protein</fullName>
    </recommendedName>
</protein>
<evidence type="ECO:0000313" key="3">
    <source>
        <dbReference type="Proteomes" id="UP000216052"/>
    </source>
</evidence>
<keyword evidence="1" id="KW-0472">Membrane</keyword>
<name>A0ABZ3J8L2_SPOA4</name>
<evidence type="ECO:0000256" key="1">
    <source>
        <dbReference type="SAM" id="Phobius"/>
    </source>
</evidence>
<gene>
    <name evidence="2" type="ORF">SPACI_047550</name>
</gene>
<dbReference type="RefSeq" id="WP_093793258.1">
    <property type="nucleotide sequence ID" value="NZ_CP155571.1"/>
</dbReference>
<dbReference type="Gene3D" id="3.40.1350.10">
    <property type="match status" value="1"/>
</dbReference>
<reference evidence="2" key="1">
    <citation type="submission" date="2024-05" db="EMBL/GenBank/DDBJ databases">
        <title>Isolation and characterization of Sporomusa carbonis sp. nov., a carboxydotrophic hydrogenogen in the genus of Sporomusa isolated from a charcoal burning pile.</title>
        <authorList>
            <person name="Boeer T."/>
            <person name="Rosenbaum F."/>
            <person name="Eysell L."/>
            <person name="Mueller V."/>
            <person name="Daniel R."/>
            <person name="Poehlein A."/>
        </authorList>
    </citation>
    <scope>NUCLEOTIDE SEQUENCE [LARGE SCALE GENOMIC DNA]</scope>
    <source>
        <strain evidence="2">DSM 3132</strain>
    </source>
</reference>
<dbReference type="EMBL" id="CP155571">
    <property type="protein sequence ID" value="XFO74645.1"/>
    <property type="molecule type" value="Genomic_DNA"/>
</dbReference>
<evidence type="ECO:0000313" key="2">
    <source>
        <dbReference type="EMBL" id="XFO74645.1"/>
    </source>
</evidence>
<proteinExistence type="predicted"/>
<sequence length="131" mass="14498">MTETEHDIQNQIRIEISRRRLGVSFRTNVGRAWTGNNIRKNIDGSITIMDPRPFQTGLPEGYSDLTAVVPVVITAEMVGSLIGVAGFIEVKNAKRKATPAQLHFIEQMRSLGARAGVARSPEDAVRILRDE</sequence>
<dbReference type="Proteomes" id="UP000216052">
    <property type="component" value="Chromosome"/>
</dbReference>
<accession>A0ABZ3J8L2</accession>
<keyword evidence="1" id="KW-0812">Transmembrane</keyword>
<evidence type="ECO:0008006" key="4">
    <source>
        <dbReference type="Google" id="ProtNLM"/>
    </source>
</evidence>